<keyword evidence="1" id="KW-0689">Ribosomal protein</keyword>
<dbReference type="EMBL" id="JAGFBR010000009">
    <property type="protein sequence ID" value="KAH0460891.1"/>
    <property type="molecule type" value="Genomic_DNA"/>
</dbReference>
<organism evidence="3 4">
    <name type="scientific">Dendrobium chrysotoxum</name>
    <name type="common">Orchid</name>
    <dbReference type="NCBI Taxonomy" id="161865"/>
    <lineage>
        <taxon>Eukaryota</taxon>
        <taxon>Viridiplantae</taxon>
        <taxon>Streptophyta</taxon>
        <taxon>Embryophyta</taxon>
        <taxon>Tracheophyta</taxon>
        <taxon>Spermatophyta</taxon>
        <taxon>Magnoliopsida</taxon>
        <taxon>Liliopsida</taxon>
        <taxon>Asparagales</taxon>
        <taxon>Orchidaceae</taxon>
        <taxon>Epidendroideae</taxon>
        <taxon>Malaxideae</taxon>
        <taxon>Dendrobiinae</taxon>
        <taxon>Dendrobium</taxon>
    </lineage>
</organism>
<proteinExistence type="predicted"/>
<comment type="caution">
    <text evidence="3">The sequence shown here is derived from an EMBL/GenBank/DDBJ whole genome shotgun (WGS) entry which is preliminary data.</text>
</comment>
<dbReference type="InterPro" id="IPR029064">
    <property type="entry name" value="Ribosomal_eL30-like_sf"/>
</dbReference>
<gene>
    <name evidence="3" type="ORF">IEQ34_008466</name>
</gene>
<evidence type="ECO:0000256" key="2">
    <source>
        <dbReference type="ARBA" id="ARBA00023274"/>
    </source>
</evidence>
<reference evidence="3 4" key="1">
    <citation type="journal article" date="2021" name="Hortic Res">
        <title>Chromosome-scale assembly of the Dendrobium chrysotoxum genome enhances the understanding of orchid evolution.</title>
        <authorList>
            <person name="Zhang Y."/>
            <person name="Zhang G.Q."/>
            <person name="Zhang D."/>
            <person name="Liu X.D."/>
            <person name="Xu X.Y."/>
            <person name="Sun W.H."/>
            <person name="Yu X."/>
            <person name="Zhu X."/>
            <person name="Wang Z.W."/>
            <person name="Zhao X."/>
            <person name="Zhong W.Y."/>
            <person name="Chen H."/>
            <person name="Yin W.L."/>
            <person name="Huang T."/>
            <person name="Niu S.C."/>
            <person name="Liu Z.J."/>
        </authorList>
    </citation>
    <scope>NUCLEOTIDE SEQUENCE [LARGE SCALE GENOMIC DNA]</scope>
    <source>
        <strain evidence="3">Lindl</strain>
    </source>
</reference>
<dbReference type="PANTHER" id="PTHR11843">
    <property type="entry name" value="40S RIBOSOMAL PROTEIN S12"/>
    <property type="match status" value="1"/>
</dbReference>
<name>A0AAV7GVZ7_DENCH</name>
<accession>A0AAV7GVZ7</accession>
<dbReference type="GO" id="GO:0005840">
    <property type="term" value="C:ribosome"/>
    <property type="evidence" value="ECO:0007669"/>
    <property type="project" value="UniProtKB-KW"/>
</dbReference>
<keyword evidence="4" id="KW-1185">Reference proteome</keyword>
<evidence type="ECO:0000313" key="4">
    <source>
        <dbReference type="Proteomes" id="UP000775213"/>
    </source>
</evidence>
<sequence length="78" mass="8897">MEDEKVEEKEGRDDVVAAMKDSLGGHGVYNELCELCKIDLEGKARKVIWCPCVVVKDYEEDSQGLHIVHEYVKSHCLF</sequence>
<keyword evidence="2" id="KW-0687">Ribonucleoprotein</keyword>
<dbReference type="GO" id="GO:1990904">
    <property type="term" value="C:ribonucleoprotein complex"/>
    <property type="evidence" value="ECO:0007669"/>
    <property type="project" value="UniProtKB-KW"/>
</dbReference>
<dbReference type="AlphaFoldDB" id="A0AAV7GVZ7"/>
<dbReference type="Gene3D" id="3.30.1330.30">
    <property type="match status" value="1"/>
</dbReference>
<evidence type="ECO:0000256" key="1">
    <source>
        <dbReference type="ARBA" id="ARBA00022980"/>
    </source>
</evidence>
<dbReference type="Proteomes" id="UP000775213">
    <property type="component" value="Unassembled WGS sequence"/>
</dbReference>
<protein>
    <submittedName>
        <fullName evidence="3">Uncharacterized protein</fullName>
    </submittedName>
</protein>
<evidence type="ECO:0000313" key="3">
    <source>
        <dbReference type="EMBL" id="KAH0460891.1"/>
    </source>
</evidence>